<feature type="binding site" evidence="7">
    <location>
        <begin position="99"/>
        <end position="101"/>
    </location>
    <ligand>
        <name>FMN</name>
        <dbReference type="ChEBI" id="CHEBI:58210"/>
    </ligand>
</feature>
<feature type="binding site" evidence="7">
    <location>
        <position position="151"/>
    </location>
    <ligand>
        <name>glyoxylate</name>
        <dbReference type="ChEBI" id="CHEBI:36655"/>
    </ligand>
</feature>
<dbReference type="GO" id="GO:0005886">
    <property type="term" value="C:plasma membrane"/>
    <property type="evidence" value="ECO:0007669"/>
    <property type="project" value="TreeGrafter"/>
</dbReference>
<evidence type="ECO:0000256" key="2">
    <source>
        <dbReference type="ARBA" id="ARBA00022630"/>
    </source>
</evidence>
<sequence length="406" mass="44273">MNAPDPLDTGAFGGANRPMDLHSRYMTIKDLRDAARLRVPHFAWAYLDTATGTEATLRRNRRALDAVLFEPSILHGEVAPNLTTTLLGRDYALPFGVAPVGQSGLLWPGAETLLAKGATKAALPYTLSTVANATPEEVGPHLNGHGWFQLYPPRDVDMRRDMLARARDSGFDTLVLTVDVPVASRREAQVKGGLVQPPRLTPRILAQCVQRPTWSIARARAGMPRMKTLDKYTQETVTRDPTAHVGYLLRTAPDWDYLQWIRDAWDGKLIVKGVMRASDAPRLEAAGVDAIWVSNHAGRQFDAAPAAIEALAPIRAATTLPLIFDSGIESGLDILRAIALGADFVMMGRAWHYAVCALGARGPAHLTELLRRDIIANIGQLGVAHPRALRGKQIVETAFMGLKRDG</sequence>
<dbReference type="Proteomes" id="UP000054935">
    <property type="component" value="Unassembled WGS sequence"/>
</dbReference>
<dbReference type="AlphaFoldDB" id="A0A0N7LZ25"/>
<feature type="binding site" evidence="7">
    <location>
        <position position="177"/>
    </location>
    <ligand>
        <name>FMN</name>
        <dbReference type="ChEBI" id="CHEBI:58210"/>
    </ligand>
</feature>
<dbReference type="InterPro" id="IPR000262">
    <property type="entry name" value="FMN-dep_DH"/>
</dbReference>
<feature type="binding site" evidence="7">
    <location>
        <position position="272"/>
    </location>
    <ligand>
        <name>FMN</name>
        <dbReference type="ChEBI" id="CHEBI:58210"/>
    </ligand>
</feature>
<feature type="domain" description="FMN hydroxy acid dehydrogenase" evidence="8">
    <location>
        <begin position="20"/>
        <end position="399"/>
    </location>
</feature>
<dbReference type="PROSITE" id="PS51349">
    <property type="entry name" value="FMN_HYDROXY_ACID_DH_2"/>
    <property type="match status" value="1"/>
</dbReference>
<dbReference type="GO" id="GO:0009060">
    <property type="term" value="P:aerobic respiration"/>
    <property type="evidence" value="ECO:0007669"/>
    <property type="project" value="TreeGrafter"/>
</dbReference>
<dbReference type="SUPFAM" id="SSF51395">
    <property type="entry name" value="FMN-linked oxidoreductases"/>
    <property type="match status" value="1"/>
</dbReference>
<dbReference type="PANTHER" id="PTHR10578">
    <property type="entry name" value="S -2-HYDROXY-ACID OXIDASE-RELATED"/>
    <property type="match status" value="1"/>
</dbReference>
<dbReference type="InterPro" id="IPR012133">
    <property type="entry name" value="Alpha-hydoxy_acid_DH_FMN"/>
</dbReference>
<dbReference type="EMBL" id="CYSE01000002">
    <property type="protein sequence ID" value="CUH76481.1"/>
    <property type="molecule type" value="Genomic_DNA"/>
</dbReference>
<feature type="binding site" evidence="7">
    <location>
        <position position="294"/>
    </location>
    <ligand>
        <name>FMN</name>
        <dbReference type="ChEBI" id="CHEBI:58210"/>
    </ligand>
</feature>
<keyword evidence="4 9" id="KW-0560">Oxidoreductase</keyword>
<protein>
    <submittedName>
        <fullName evidence="9">(S)-mandelate dehydrogenase</fullName>
        <ecNumber evidence="9">1.1.99.31</ecNumber>
    </submittedName>
</protein>
<evidence type="ECO:0000256" key="1">
    <source>
        <dbReference type="ARBA" id="ARBA00001917"/>
    </source>
</evidence>
<feature type="binding site" evidence="7">
    <location>
        <position position="128"/>
    </location>
    <ligand>
        <name>FMN</name>
        <dbReference type="ChEBI" id="CHEBI:58210"/>
    </ligand>
</feature>
<dbReference type="EC" id="1.1.99.31" evidence="9"/>
<dbReference type="PANTHER" id="PTHR10578:SF107">
    <property type="entry name" value="2-HYDROXYACID OXIDASE 1"/>
    <property type="match status" value="1"/>
</dbReference>
<evidence type="ECO:0000259" key="8">
    <source>
        <dbReference type="PROSITE" id="PS51349"/>
    </source>
</evidence>
<proteinExistence type="inferred from homology"/>
<dbReference type="GO" id="GO:0010181">
    <property type="term" value="F:FMN binding"/>
    <property type="evidence" value="ECO:0007669"/>
    <property type="project" value="InterPro"/>
</dbReference>
<feature type="binding site" evidence="7">
    <location>
        <begin position="348"/>
        <end position="349"/>
    </location>
    <ligand>
        <name>FMN</name>
        <dbReference type="ChEBI" id="CHEBI:58210"/>
    </ligand>
</feature>
<name>A0A0N7LZ25_9RHOB</name>
<feature type="active site" description="Proton acceptor" evidence="6">
    <location>
        <position position="296"/>
    </location>
</feature>
<evidence type="ECO:0000256" key="4">
    <source>
        <dbReference type="ARBA" id="ARBA00023002"/>
    </source>
</evidence>
<keyword evidence="10" id="KW-1185">Reference proteome</keyword>
<feature type="binding site" evidence="7">
    <location>
        <position position="46"/>
    </location>
    <ligand>
        <name>glyoxylate</name>
        <dbReference type="ChEBI" id="CHEBI:36655"/>
    </ligand>
</feature>
<reference evidence="9 10" key="1">
    <citation type="submission" date="2015-09" db="EMBL/GenBank/DDBJ databases">
        <authorList>
            <consortium name="Swine Surveillance"/>
        </authorList>
    </citation>
    <scope>NUCLEOTIDE SEQUENCE [LARGE SCALE GENOMIC DNA]</scope>
    <source>
        <strain evidence="9 10">CECT 7648</strain>
    </source>
</reference>
<evidence type="ECO:0000256" key="5">
    <source>
        <dbReference type="ARBA" id="ARBA00024042"/>
    </source>
</evidence>
<feature type="binding site" evidence="7">
    <location>
        <position position="186"/>
    </location>
    <ligand>
        <name>glyoxylate</name>
        <dbReference type="ChEBI" id="CHEBI:36655"/>
    </ligand>
</feature>
<dbReference type="STRING" id="441103.TRN7648_00958"/>
<accession>A0A0N7LZ25</accession>
<evidence type="ECO:0000313" key="10">
    <source>
        <dbReference type="Proteomes" id="UP000054935"/>
    </source>
</evidence>
<dbReference type="InterPro" id="IPR037396">
    <property type="entry name" value="FMN_HAD"/>
</dbReference>
<evidence type="ECO:0000256" key="7">
    <source>
        <dbReference type="PIRSR" id="PIRSR000138-2"/>
    </source>
</evidence>
<dbReference type="PIRSF" id="PIRSF000138">
    <property type="entry name" value="Al-hdrx_acd_dh"/>
    <property type="match status" value="1"/>
</dbReference>
<keyword evidence="3 7" id="KW-0288">FMN</keyword>
<dbReference type="Pfam" id="PF01070">
    <property type="entry name" value="FMN_dh"/>
    <property type="match status" value="1"/>
</dbReference>
<comment type="cofactor">
    <cofactor evidence="1">
        <name>FMN</name>
        <dbReference type="ChEBI" id="CHEBI:58210"/>
    </cofactor>
</comment>
<feature type="binding site" evidence="7">
    <location>
        <position position="149"/>
    </location>
    <ligand>
        <name>FMN</name>
        <dbReference type="ChEBI" id="CHEBI:58210"/>
    </ligand>
</feature>
<dbReference type="Gene3D" id="3.20.20.70">
    <property type="entry name" value="Aldolase class I"/>
    <property type="match status" value="1"/>
</dbReference>
<dbReference type="GO" id="GO:0033720">
    <property type="term" value="F:(S)-mandelate dehydrogenase activity"/>
    <property type="evidence" value="ECO:0007669"/>
    <property type="project" value="UniProtKB-EC"/>
</dbReference>
<organism evidence="9 10">
    <name type="scientific">Tropicibacter naphthalenivorans</name>
    <dbReference type="NCBI Taxonomy" id="441103"/>
    <lineage>
        <taxon>Bacteria</taxon>
        <taxon>Pseudomonadati</taxon>
        <taxon>Pseudomonadota</taxon>
        <taxon>Alphaproteobacteria</taxon>
        <taxon>Rhodobacterales</taxon>
        <taxon>Roseobacteraceae</taxon>
        <taxon>Tropicibacter</taxon>
    </lineage>
</organism>
<comment type="similarity">
    <text evidence="5">Belongs to the FMN-dependent alpha-hydroxy acid dehydrogenase family.</text>
</comment>
<evidence type="ECO:0000256" key="6">
    <source>
        <dbReference type="PIRSR" id="PIRSR000138-1"/>
    </source>
</evidence>
<evidence type="ECO:0000313" key="9">
    <source>
        <dbReference type="EMBL" id="CUH76481.1"/>
    </source>
</evidence>
<dbReference type="GO" id="GO:0004459">
    <property type="term" value="F:L-lactate dehydrogenase (NAD+) activity"/>
    <property type="evidence" value="ECO:0007669"/>
    <property type="project" value="TreeGrafter"/>
</dbReference>
<keyword evidence="2 7" id="KW-0285">Flavoprotein</keyword>
<feature type="binding site" evidence="7">
    <location>
        <position position="299"/>
    </location>
    <ligand>
        <name>glyoxylate</name>
        <dbReference type="ChEBI" id="CHEBI:36655"/>
    </ligand>
</feature>
<feature type="binding site" evidence="7">
    <location>
        <position position="296"/>
    </location>
    <ligand>
        <name>glyoxylate</name>
        <dbReference type="ChEBI" id="CHEBI:36655"/>
    </ligand>
</feature>
<dbReference type="InterPro" id="IPR013785">
    <property type="entry name" value="Aldolase_TIM"/>
</dbReference>
<gene>
    <name evidence="9" type="primary">mdlB_1</name>
    <name evidence="9" type="ORF">TRN7648_00958</name>
</gene>
<dbReference type="CDD" id="cd02809">
    <property type="entry name" value="alpha_hydroxyacid_oxid_FMN"/>
    <property type="match status" value="1"/>
</dbReference>
<evidence type="ECO:0000256" key="3">
    <source>
        <dbReference type="ARBA" id="ARBA00022643"/>
    </source>
</evidence>